<dbReference type="OrthoDB" id="9796962at2"/>
<evidence type="ECO:0008006" key="3">
    <source>
        <dbReference type="Google" id="ProtNLM"/>
    </source>
</evidence>
<dbReference type="InterPro" id="IPR007410">
    <property type="entry name" value="LpqE-like"/>
</dbReference>
<dbReference type="Gene3D" id="2.60.40.1890">
    <property type="entry name" value="PCu(A)C copper chaperone"/>
    <property type="match status" value="1"/>
</dbReference>
<keyword evidence="2" id="KW-1185">Reference proteome</keyword>
<dbReference type="Proteomes" id="UP000267841">
    <property type="component" value="Unassembled WGS sequence"/>
</dbReference>
<reference evidence="1 2" key="1">
    <citation type="submission" date="2018-10" db="EMBL/GenBank/DDBJ databases">
        <title>Genomic Encyclopedia of Archaeal and Bacterial Type Strains, Phase II (KMG-II): from individual species to whole genera.</title>
        <authorList>
            <person name="Goeker M."/>
        </authorList>
    </citation>
    <scope>NUCLEOTIDE SEQUENCE [LARGE SCALE GENOMIC DNA]</scope>
    <source>
        <strain evidence="1 2">DSM 16510</strain>
    </source>
</reference>
<sequence>MQVFAMLLLIVGLVFSQPRLIIENPWVREVPPVSTMSAAFFTLKNVGNEDDYLVGVESTVSETAEIHTTVMEDGMMKMRPLKEVKVPAGGSVEFKPMGNHVMLINLKKPLKAGDKVDIVLIFRKSGKVNVSAPVKSMGMKMHHR</sequence>
<gene>
    <name evidence="1" type="ORF">BCF55_1082</name>
</gene>
<dbReference type="PANTHER" id="PTHR36302">
    <property type="entry name" value="BLR7088 PROTEIN"/>
    <property type="match status" value="1"/>
</dbReference>
<dbReference type="SUPFAM" id="SSF110087">
    <property type="entry name" value="DR1885-like metal-binding protein"/>
    <property type="match status" value="1"/>
</dbReference>
<evidence type="ECO:0000313" key="2">
    <source>
        <dbReference type="Proteomes" id="UP000267841"/>
    </source>
</evidence>
<comment type="caution">
    <text evidence="1">The sequence shown here is derived from an EMBL/GenBank/DDBJ whole genome shotgun (WGS) entry which is preliminary data.</text>
</comment>
<protein>
    <recommendedName>
        <fullName evidence="3">Copper(I)-binding protein</fullName>
    </recommendedName>
</protein>
<name>A0A497XRT2_9AQUI</name>
<organism evidence="1 2">
    <name type="scientific">Hydrogenivirga caldilitoris</name>
    <dbReference type="NCBI Taxonomy" id="246264"/>
    <lineage>
        <taxon>Bacteria</taxon>
        <taxon>Pseudomonadati</taxon>
        <taxon>Aquificota</taxon>
        <taxon>Aquificia</taxon>
        <taxon>Aquificales</taxon>
        <taxon>Aquificaceae</taxon>
        <taxon>Hydrogenivirga</taxon>
    </lineage>
</organism>
<dbReference type="RefSeq" id="WP_121011087.1">
    <property type="nucleotide sequence ID" value="NZ_RCCJ01000001.1"/>
</dbReference>
<dbReference type="EMBL" id="RCCJ01000001">
    <property type="protein sequence ID" value="RLJ70799.1"/>
    <property type="molecule type" value="Genomic_DNA"/>
</dbReference>
<proteinExistence type="predicted"/>
<dbReference type="AlphaFoldDB" id="A0A497XRT2"/>
<dbReference type="InterPro" id="IPR058248">
    <property type="entry name" value="Lxx211020-like"/>
</dbReference>
<accession>A0A497XRT2</accession>
<dbReference type="Pfam" id="PF04314">
    <property type="entry name" value="PCuAC"/>
    <property type="match status" value="1"/>
</dbReference>
<evidence type="ECO:0000313" key="1">
    <source>
        <dbReference type="EMBL" id="RLJ70799.1"/>
    </source>
</evidence>
<dbReference type="PANTHER" id="PTHR36302:SF1">
    <property type="entry name" value="COPPER CHAPERONE PCU(A)C"/>
    <property type="match status" value="1"/>
</dbReference>
<dbReference type="InterPro" id="IPR036182">
    <property type="entry name" value="PCuAC_sf"/>
</dbReference>